<proteinExistence type="predicted"/>
<organism evidence="1">
    <name type="scientific">Rhizophagus irregularis (strain DAOM 181602 / DAOM 197198 / MUCL 43194)</name>
    <name type="common">Arbuscular mycorrhizal fungus</name>
    <name type="synonym">Glomus intraradices</name>
    <dbReference type="NCBI Taxonomy" id="747089"/>
    <lineage>
        <taxon>Eukaryota</taxon>
        <taxon>Fungi</taxon>
        <taxon>Fungi incertae sedis</taxon>
        <taxon>Mucoromycota</taxon>
        <taxon>Glomeromycotina</taxon>
        <taxon>Glomeromycetes</taxon>
        <taxon>Glomerales</taxon>
        <taxon>Glomeraceae</taxon>
        <taxon>Rhizophagus</taxon>
    </lineage>
</organism>
<accession>U9UPJ3</accession>
<dbReference type="HOGENOM" id="CLU_2729301_0_0_1"/>
<reference evidence="1" key="1">
    <citation type="submission" date="2013-07" db="EMBL/GenBank/DDBJ databases">
        <title>The genome of an arbuscular mycorrhizal fungus provides insights into the evolution of the oldest plant symbiosis.</title>
        <authorList>
            <consortium name="DOE Joint Genome Institute"/>
            <person name="Tisserant E."/>
            <person name="Malbreil M."/>
            <person name="Kuo A."/>
            <person name="Kohler A."/>
            <person name="Symeonidi A."/>
            <person name="Balestrini R."/>
            <person name="Charron P."/>
            <person name="Duensing N."/>
            <person name="Frei-dit-Frey N."/>
            <person name="Gianinazzi-Pearson V."/>
            <person name="Gilbert B."/>
            <person name="Handa Y."/>
            <person name="Hijri M."/>
            <person name="Kaul R."/>
            <person name="Kawaguchi M."/>
            <person name="Krajinski F."/>
            <person name="Lammers P."/>
            <person name="Lapierre D."/>
            <person name="Masclaux F.G."/>
            <person name="Murat C."/>
            <person name="Morin E."/>
            <person name="Ndikumana S."/>
            <person name="Pagni M."/>
            <person name="Petitpierre D."/>
            <person name="Requena N."/>
            <person name="Rosikiewicz P."/>
            <person name="Riley R."/>
            <person name="Saito K."/>
            <person name="San Clemente H."/>
            <person name="Shapiro H."/>
            <person name="van Tuinen D."/>
            <person name="Becard G."/>
            <person name="Bonfante P."/>
            <person name="Paszkowski U."/>
            <person name="Shachar-Hill Y."/>
            <person name="Young J.P."/>
            <person name="Sanders I.R."/>
            <person name="Henrissat B."/>
            <person name="Rensing S.A."/>
            <person name="Grigoriev I.V."/>
            <person name="Corradi N."/>
            <person name="Roux C."/>
            <person name="Martin F."/>
        </authorList>
    </citation>
    <scope>NUCLEOTIDE SEQUENCE</scope>
    <source>
        <strain evidence="1">DAOM 197198</strain>
    </source>
</reference>
<dbReference type="AlphaFoldDB" id="U9UPJ3"/>
<sequence length="76" mass="8973">VTATIAFLEGTFGMVLSSETPLRYGSNYYCNSSWRQQFQSSFHGLNIPKFQQTVQRHFSSQKQWMRYLLNDHFDQS</sequence>
<evidence type="ECO:0000313" key="1">
    <source>
        <dbReference type="EMBL" id="ESA17491.1"/>
    </source>
</evidence>
<protein>
    <submittedName>
        <fullName evidence="1">Uncharacterized protein</fullName>
    </submittedName>
</protein>
<feature type="non-terminal residue" evidence="1">
    <location>
        <position position="1"/>
    </location>
</feature>
<gene>
    <name evidence="1" type="ORF">GLOINDRAFT_21739</name>
</gene>
<name>U9UPJ3_RHIID</name>
<dbReference type="EMBL" id="KI280130">
    <property type="protein sequence ID" value="ESA17491.1"/>
    <property type="molecule type" value="Genomic_DNA"/>
</dbReference>